<dbReference type="VEuPathDB" id="PiroplasmaDB:BBBOND_0006480"/>
<reference evidence="3" key="2">
    <citation type="submission" date="2014-06" db="EMBL/GenBank/DDBJ databases">
        <authorList>
            <person name="Aslett M."/>
            <person name="De Silva Nishadi"/>
        </authorList>
    </citation>
    <scope>NUCLEOTIDE SEQUENCE</scope>
    <source>
        <strain evidence="3">Bond</strain>
    </source>
</reference>
<feature type="coiled-coil region" evidence="1">
    <location>
        <begin position="746"/>
        <end position="773"/>
    </location>
</feature>
<name>A0A061BM95_BABBI</name>
<sequence>MGFLSGVLSNIKEHLGQHKDTLNDAIEALKQNKHGGKKGFSVAIGKVVEGVRGYNDGVRNSNHHVKSKIEDLYNYVKTENGGKLLNDINAIQVNNPVDPELTDAASETKKLVERCLEQSRQFDRELNNAEQHINDLNLTCKTSVNSAHRNVRHETARLEDLAAREHQGMTDTLSLVTTTLEEAKKKINERIDEDVKKLIEKVRTSVQSILTQLKSISKELQRCTAELQDWISKVEKFIGEDIEKHVQKIVREMNKDASDEQPMQIKIAVQNATTAVVQLNGAGEEGIQRVTRDVKAALEQVKEMNEALKEDLWQVKDAVNTQVKEIKEAIGKLYKVVESGEPEGAKETDKTMVKVIGEIRDKMKDITGNDEKPRTPLTALQGIVSGLKWKYANEYKPEHFSKMVEAWLDAILGKDSTVKGTRAVNSWLSHYVINNTKLDDTYTRKDNGVHKALNERIRHAITSQLTSDNIIKAATDRYTSRHVTTLTHTLQNVKDVCETFAIKLDEKITEAEIEKFVKRIADRVETELRAADTSAYTYNFLKRAVRTTVISLASKASQAAKELESILLTSRVGDVTQGSSANIASEIDRVDRIAMTLESKLKQSLGQNGGRDRTNYAQAVDKAIDRVTSKLTEEIGEDGMTGTGIASNTISDIAVGKFTNYNEKVKRDTLALLESSPDKVAGQLPEAIINIKTQVSDALTPMVQLKSEAEQQLTQVTTILNSLCDSVKKSGETLNSNLQFLKGTYFENYDEAKRNARNSIKKIKHQISELRNADLGKVIHDVEKFLNGLNLTCDSTIQLLGSSVKEQICSAEKTLTTHARKQYVEAVKHLLTTFADKVTEDLKPLPREIQLDLEKGHKGFMTKFEKKFVAYINKIKPIAATSFIQKGSLKISPVSQAAKELNKALSFFFQSLNRQTDITADVDLAEPAKKAVITVLGSIQTSNHFDHTFVDNLVSLKNTMHEFNPRTYGDSNNPWLFESLKKGLSLLVEEFGKTYISTYSQETIEWEQATADEKLKYAKVLFTMTPFIYHELTELKEGLERKDDKWNLYGIYNTSDADQSLHAHYFRENGYDADLPDDAAHGALNHRETLKGSTILRYLTADKYQLFKQTATALSSSGDNCGLTVELEEENGLIRKLYDCLHTYSKVCHLIRVDKPRAPCSVYEILVWCCGLQFNPVYERLKAQIKSEFMKEDKERPGTKTLQPFEAHPSPFQHTHIDEALYKVSSDSHAVLTAILGHGHKDGIYACDFSSNSLKLEYPANMIQLLCTLFDLLKRLYHQLYFLLQQCKHNAQLSGWRDCHYGRGIGGSGWQCNTKQCPKQDCDQRHDQSGNQMGGQYPNCGVKSPLQSFLEDGLKGHLPHSVAARGSSLSCGTCGSTPGMPCRTPMGFADISAIASHTMIGQDICDVLYDFCGRPNSPLTRLCGYLNCLLPSAPKTLADMFSFYYHLTDRWGMHGNDHKSNAFDAIVKAANFGRHYNDLNVYHLFTPSHSALKKGHSDGSLGSLVCLSKEAVVCGPLLRPISNAIYETFSAKHADKYLSWIVYLTATFYDLLKKLYDECNSKCGARGSNCHGKSCVKGCPTTTIEQDPPRYHHRDCKSIVSCNATMPTLAKYGFVLGDPERLNGSERSQTKRTCRDFCDVFKEAFDKDSHLVQFFKAIDNFMFAIRAPFIWLNVALWSLSLFYLICVMVGRLDVLHIRSHLRIPSSHKITAQSLLAAAQVGRLAKISYLQP</sequence>
<feature type="coiled-coil region" evidence="1">
    <location>
        <begin position="112"/>
        <end position="139"/>
    </location>
</feature>
<keyword evidence="2" id="KW-0812">Transmembrane</keyword>
<dbReference type="OrthoDB" id="5423371at2759"/>
<gene>
    <name evidence="3" type="ORF">BBBOND_0006480</name>
</gene>
<keyword evidence="2" id="KW-0472">Membrane</keyword>
<accession>A0A061BM95</accession>
<dbReference type="InterPro" id="IPR016024">
    <property type="entry name" value="ARM-type_fold"/>
</dbReference>
<keyword evidence="2" id="KW-1133">Transmembrane helix</keyword>
<dbReference type="KEGG" id="bbig:BBBOND_0006480"/>
<feature type="transmembrane region" description="Helical" evidence="2">
    <location>
        <begin position="1669"/>
        <end position="1692"/>
    </location>
</feature>
<evidence type="ECO:0000256" key="2">
    <source>
        <dbReference type="SAM" id="Phobius"/>
    </source>
</evidence>
<dbReference type="EMBL" id="LK055277">
    <property type="protein sequence ID" value="CDR71986.1"/>
    <property type="molecule type" value="Genomic_DNA"/>
</dbReference>
<protein>
    <submittedName>
        <fullName evidence="3">Uncharacterized protein</fullName>
    </submittedName>
</protein>
<reference evidence="3" key="1">
    <citation type="journal article" date="2014" name="Nucleic Acids Res.">
        <title>The evolutionary dynamics of variant antigen genes in Babesia reveal a history of genomic innovation underlying host-parasite interaction.</title>
        <authorList>
            <person name="Jackson A.P."/>
            <person name="Otto T.D."/>
            <person name="Darby A."/>
            <person name="Ramaprasad A."/>
            <person name="Xia D."/>
            <person name="Echaide I.E."/>
            <person name="Farber M."/>
            <person name="Gahlot S."/>
            <person name="Gamble J."/>
            <person name="Gupta D."/>
            <person name="Gupta Y."/>
            <person name="Jackson L."/>
            <person name="Malandrin L."/>
            <person name="Malas T.B."/>
            <person name="Moussa E."/>
            <person name="Nair M."/>
            <person name="Reid AJ."/>
            <person name="Sanders M."/>
            <person name="Sharma J."/>
            <person name="Tracey A."/>
            <person name="Quail M.A."/>
            <person name="Weir W."/>
            <person name="Wastling J.M."/>
            <person name="Hall N."/>
            <person name="Willadsen P."/>
            <person name="Lingelbach K."/>
            <person name="Shiels B."/>
            <person name="Tait A."/>
            <person name="Berriman M."/>
            <person name="Allred D.R."/>
            <person name="Pain A."/>
        </authorList>
    </citation>
    <scope>NUCLEOTIDE SEQUENCE</scope>
    <source>
        <strain evidence="3">Bond</strain>
    </source>
</reference>
<evidence type="ECO:0000256" key="1">
    <source>
        <dbReference type="SAM" id="Coils"/>
    </source>
</evidence>
<dbReference type="SUPFAM" id="SSF48371">
    <property type="entry name" value="ARM repeat"/>
    <property type="match status" value="1"/>
</dbReference>
<dbReference type="RefSeq" id="XP_012770927.1">
    <property type="nucleotide sequence ID" value="XM_012915473.1"/>
</dbReference>
<proteinExistence type="predicted"/>
<feature type="coiled-coil region" evidence="1">
    <location>
        <begin position="287"/>
        <end position="318"/>
    </location>
</feature>
<keyword evidence="1" id="KW-0175">Coiled coil</keyword>
<organism evidence="3">
    <name type="scientific">Babesia bigemina</name>
    <dbReference type="NCBI Taxonomy" id="5866"/>
    <lineage>
        <taxon>Eukaryota</taxon>
        <taxon>Sar</taxon>
        <taxon>Alveolata</taxon>
        <taxon>Apicomplexa</taxon>
        <taxon>Aconoidasida</taxon>
        <taxon>Piroplasmida</taxon>
        <taxon>Babesiidae</taxon>
        <taxon>Babesia</taxon>
    </lineage>
</organism>
<evidence type="ECO:0000313" key="3">
    <source>
        <dbReference type="EMBL" id="CDR71986.1"/>
    </source>
</evidence>
<dbReference type="GeneID" id="24562203"/>